<evidence type="ECO:0000256" key="6">
    <source>
        <dbReference type="ARBA" id="ARBA00023180"/>
    </source>
</evidence>
<dbReference type="Proteomes" id="UP000053477">
    <property type="component" value="Unassembled WGS sequence"/>
</dbReference>
<dbReference type="InterPro" id="IPR008972">
    <property type="entry name" value="Cupredoxin"/>
</dbReference>
<dbReference type="GO" id="GO:0016491">
    <property type="term" value="F:oxidoreductase activity"/>
    <property type="evidence" value="ECO:0007669"/>
    <property type="project" value="UniProtKB-KW"/>
</dbReference>
<dbReference type="FunFam" id="2.60.40.420:FF:000045">
    <property type="entry name" value="Laccase 2"/>
    <property type="match status" value="1"/>
</dbReference>
<keyword evidence="2" id="KW-0479">Metal-binding</keyword>
<dbReference type="PROSITE" id="PS00079">
    <property type="entry name" value="MULTICOPPER_OXIDASE1"/>
    <property type="match status" value="2"/>
</dbReference>
<keyword evidence="12" id="KW-1185">Reference proteome</keyword>
<protein>
    <submittedName>
        <fullName evidence="11">Type-2 Cu-depleted laccase</fullName>
    </submittedName>
</protein>
<feature type="domain" description="Plastocyanin-like" evidence="8">
    <location>
        <begin position="172"/>
        <end position="319"/>
    </location>
</feature>
<dbReference type="STRING" id="27342.A0A0H2S1X8"/>
<evidence type="ECO:0000256" key="1">
    <source>
        <dbReference type="ARBA" id="ARBA00010609"/>
    </source>
</evidence>
<keyword evidence="6" id="KW-0325">Glycoprotein</keyword>
<keyword evidence="5" id="KW-1015">Disulfide bond</keyword>
<dbReference type="InterPro" id="IPR045087">
    <property type="entry name" value="Cu-oxidase_fam"/>
</dbReference>
<evidence type="ECO:0000259" key="9">
    <source>
        <dbReference type="Pfam" id="PF07731"/>
    </source>
</evidence>
<feature type="signal peptide" evidence="7">
    <location>
        <begin position="1"/>
        <end position="18"/>
    </location>
</feature>
<evidence type="ECO:0000256" key="7">
    <source>
        <dbReference type="SAM" id="SignalP"/>
    </source>
</evidence>
<dbReference type="PANTHER" id="PTHR11709">
    <property type="entry name" value="MULTI-COPPER OXIDASE"/>
    <property type="match status" value="1"/>
</dbReference>
<evidence type="ECO:0000313" key="11">
    <source>
        <dbReference type="EMBL" id="KLO10981.1"/>
    </source>
</evidence>
<gene>
    <name evidence="11" type="ORF">SCHPADRAFT_999241</name>
</gene>
<evidence type="ECO:0000256" key="4">
    <source>
        <dbReference type="ARBA" id="ARBA00023008"/>
    </source>
</evidence>
<evidence type="ECO:0000256" key="2">
    <source>
        <dbReference type="ARBA" id="ARBA00022723"/>
    </source>
</evidence>
<dbReference type="PROSITE" id="PS00080">
    <property type="entry name" value="MULTICOPPER_OXIDASE2"/>
    <property type="match status" value="1"/>
</dbReference>
<dbReference type="SMR" id="A0A0H2S1X8"/>
<name>A0A0H2S1X8_9AGAM</name>
<feature type="domain" description="Plastocyanin-like" evidence="10">
    <location>
        <begin position="43"/>
        <end position="160"/>
    </location>
</feature>
<dbReference type="InParanoid" id="A0A0H2S1X8"/>
<keyword evidence="4" id="KW-0186">Copper</keyword>
<dbReference type="SUPFAM" id="SSF49503">
    <property type="entry name" value="Cupredoxins"/>
    <property type="match status" value="3"/>
</dbReference>
<keyword evidence="7" id="KW-0732">Signal</keyword>
<evidence type="ECO:0000259" key="8">
    <source>
        <dbReference type="Pfam" id="PF00394"/>
    </source>
</evidence>
<dbReference type="InterPro" id="IPR001117">
    <property type="entry name" value="Cu-oxidase_2nd"/>
</dbReference>
<feature type="chain" id="PRO_5005202145" evidence="7">
    <location>
        <begin position="19"/>
        <end position="533"/>
    </location>
</feature>
<dbReference type="Pfam" id="PF07731">
    <property type="entry name" value="Cu-oxidase_2"/>
    <property type="match status" value="1"/>
</dbReference>
<dbReference type="InterPro" id="IPR011707">
    <property type="entry name" value="Cu-oxidase-like_N"/>
</dbReference>
<proteinExistence type="inferred from homology"/>
<dbReference type="AlphaFoldDB" id="A0A0H2S1X8"/>
<feature type="domain" description="Plastocyanin-like" evidence="9">
    <location>
        <begin position="382"/>
        <end position="501"/>
    </location>
</feature>
<dbReference type="EMBL" id="KQ086012">
    <property type="protein sequence ID" value="KLO10981.1"/>
    <property type="molecule type" value="Genomic_DNA"/>
</dbReference>
<comment type="similarity">
    <text evidence="1">Belongs to the multicopper oxidase family.</text>
</comment>
<dbReference type="InterPro" id="IPR011706">
    <property type="entry name" value="Cu-oxidase_C"/>
</dbReference>
<dbReference type="InterPro" id="IPR033138">
    <property type="entry name" value="Cu_oxidase_CS"/>
</dbReference>
<organism evidence="11 12">
    <name type="scientific">Schizopora paradoxa</name>
    <dbReference type="NCBI Taxonomy" id="27342"/>
    <lineage>
        <taxon>Eukaryota</taxon>
        <taxon>Fungi</taxon>
        <taxon>Dikarya</taxon>
        <taxon>Basidiomycota</taxon>
        <taxon>Agaricomycotina</taxon>
        <taxon>Agaricomycetes</taxon>
        <taxon>Hymenochaetales</taxon>
        <taxon>Schizoporaceae</taxon>
        <taxon>Schizopora</taxon>
    </lineage>
</organism>
<dbReference type="CDD" id="cd13856">
    <property type="entry name" value="CuRO_1_Tv-LCC_like"/>
    <property type="match status" value="1"/>
</dbReference>
<dbReference type="Pfam" id="PF07732">
    <property type="entry name" value="Cu-oxidase_3"/>
    <property type="match status" value="1"/>
</dbReference>
<evidence type="ECO:0000259" key="10">
    <source>
        <dbReference type="Pfam" id="PF07732"/>
    </source>
</evidence>
<dbReference type="PANTHER" id="PTHR11709:SF511">
    <property type="entry name" value="LACCASE"/>
    <property type="match status" value="1"/>
</dbReference>
<evidence type="ECO:0000313" key="12">
    <source>
        <dbReference type="Proteomes" id="UP000053477"/>
    </source>
</evidence>
<reference evidence="11 12" key="1">
    <citation type="submission" date="2015-04" db="EMBL/GenBank/DDBJ databases">
        <title>Complete genome sequence of Schizopora paradoxa KUC8140, a cosmopolitan wood degrader in East Asia.</title>
        <authorList>
            <consortium name="DOE Joint Genome Institute"/>
            <person name="Min B."/>
            <person name="Park H."/>
            <person name="Jang Y."/>
            <person name="Kim J.-J."/>
            <person name="Kim K.H."/>
            <person name="Pangilinan J."/>
            <person name="Lipzen A."/>
            <person name="Riley R."/>
            <person name="Grigoriev I.V."/>
            <person name="Spatafora J.W."/>
            <person name="Choi I.-G."/>
        </authorList>
    </citation>
    <scope>NUCLEOTIDE SEQUENCE [LARGE SCALE GENOMIC DNA]</scope>
    <source>
        <strain evidence="11 12">KUC8140</strain>
    </source>
</reference>
<keyword evidence="3" id="KW-0560">Oxidoreductase</keyword>
<dbReference type="InterPro" id="IPR002355">
    <property type="entry name" value="Cu_oxidase_Cu_BS"/>
</dbReference>
<evidence type="ECO:0000256" key="3">
    <source>
        <dbReference type="ARBA" id="ARBA00023002"/>
    </source>
</evidence>
<dbReference type="Pfam" id="PF00394">
    <property type="entry name" value="Cu-oxidase"/>
    <property type="match status" value="1"/>
</dbReference>
<dbReference type="OrthoDB" id="2121828at2759"/>
<dbReference type="CDD" id="cd13903">
    <property type="entry name" value="CuRO_3_Tv-LCC_like"/>
    <property type="match status" value="1"/>
</dbReference>
<dbReference type="Gene3D" id="2.60.40.420">
    <property type="entry name" value="Cupredoxins - blue copper proteins"/>
    <property type="match status" value="3"/>
</dbReference>
<sequence length="533" mass="58293">MLPSFLLSALTYSFVVNAAVVERYGSDSQGSGTVSRELSIVNKKLAPDGISRMTVVADGQFPGPLISGKKGDRFMLNVKDELTDETMHRSTSIHWHGLFQAHSVEMDGPAFVTQCPIIPDHSFLYDFQVPDQAGTFWYHSHLSTQYCDGLRGPLVIYDPQDPMKHLYDIDDESTVITLADWYHNTSTSLFPGTNKTAPNPDTTLVNGLGRWSEATEPSPLAVVSAKPGKRHRFRIINAACFPSYKFSIDGHRMTIIETDGETTQPHTVDSLEIFAGQRYSVIVEADQPVGNYWIRAIPSTGTNTTDGGVNSAILRYDGADDCEPQSAPTPNGIVLNEADLEAFNNPGAPGAPYPGGADVNINLLHGFDPKTGNFLIHNATFVAPSMPVLLQILSGKSTPEDLLPKGSVIPLPANKTIEISMPGGGNHPFHLHGHTFDVVRAAGSTTYNYANPVRRDVVSIGGPQDNVTFRFRTDNPGPWFLHCHIDWHLEAGLAVVFAEDTEGIKKSTHPGEQYDQLCPLYDKYNPDKHLQSA</sequence>
<evidence type="ECO:0000256" key="5">
    <source>
        <dbReference type="ARBA" id="ARBA00023157"/>
    </source>
</evidence>
<accession>A0A0H2S1X8</accession>
<dbReference type="GO" id="GO:0005507">
    <property type="term" value="F:copper ion binding"/>
    <property type="evidence" value="ECO:0007669"/>
    <property type="project" value="InterPro"/>
</dbReference>